<keyword evidence="2" id="KW-1185">Reference proteome</keyword>
<comment type="caution">
    <text evidence="1">The sequence shown here is derived from an EMBL/GenBank/DDBJ whole genome shotgun (WGS) entry which is preliminary data.</text>
</comment>
<dbReference type="Pfam" id="PF09907">
    <property type="entry name" value="HigB_toxin"/>
    <property type="match status" value="1"/>
</dbReference>
<dbReference type="OrthoDB" id="9799912at2"/>
<evidence type="ECO:0000313" key="1">
    <source>
        <dbReference type="EMBL" id="RYC32136.1"/>
    </source>
</evidence>
<dbReference type="GO" id="GO:0110001">
    <property type="term" value="C:toxin-antitoxin complex"/>
    <property type="evidence" value="ECO:0007669"/>
    <property type="project" value="InterPro"/>
</dbReference>
<dbReference type="AlphaFoldDB" id="A0A4Q2UAN5"/>
<dbReference type="GO" id="GO:0003723">
    <property type="term" value="F:RNA binding"/>
    <property type="evidence" value="ECO:0007669"/>
    <property type="project" value="InterPro"/>
</dbReference>
<protein>
    <submittedName>
        <fullName evidence="1">Type II toxin-antitoxin system HigB family toxin</fullName>
    </submittedName>
</protein>
<gene>
    <name evidence="1" type="ORF">D3273_10485</name>
</gene>
<evidence type="ECO:0000313" key="2">
    <source>
        <dbReference type="Proteomes" id="UP000290759"/>
    </source>
</evidence>
<dbReference type="EMBL" id="QYBB01000009">
    <property type="protein sequence ID" value="RYC32136.1"/>
    <property type="molecule type" value="Genomic_DNA"/>
</dbReference>
<organism evidence="1 2">
    <name type="scientific">Lichenibacterium minor</name>
    <dbReference type="NCBI Taxonomy" id="2316528"/>
    <lineage>
        <taxon>Bacteria</taxon>
        <taxon>Pseudomonadati</taxon>
        <taxon>Pseudomonadota</taxon>
        <taxon>Alphaproteobacteria</taxon>
        <taxon>Hyphomicrobiales</taxon>
        <taxon>Lichenihabitantaceae</taxon>
        <taxon>Lichenibacterium</taxon>
    </lineage>
</organism>
<name>A0A4Q2UAN5_9HYPH</name>
<dbReference type="InterPro" id="IPR018669">
    <property type="entry name" value="Toxin_HigB"/>
</dbReference>
<dbReference type="Proteomes" id="UP000290759">
    <property type="component" value="Unassembled WGS sequence"/>
</dbReference>
<accession>A0A4Q2UAN5</accession>
<reference evidence="1 2" key="2">
    <citation type="submission" date="2019-02" db="EMBL/GenBank/DDBJ databases">
        <title>'Lichenibacterium ramalinii' gen. nov. sp. nov., 'Lichenibacterium minor' gen. nov. sp. nov.</title>
        <authorList>
            <person name="Pankratov T."/>
        </authorList>
    </citation>
    <scope>NUCLEOTIDE SEQUENCE [LARGE SCALE GENOMIC DNA]</scope>
    <source>
        <strain evidence="1 2">RmlP026</strain>
    </source>
</reference>
<reference evidence="1 2" key="1">
    <citation type="submission" date="2018-12" db="EMBL/GenBank/DDBJ databases">
        <authorList>
            <person name="Grouzdev D.S."/>
            <person name="Krutkina M.S."/>
        </authorList>
    </citation>
    <scope>NUCLEOTIDE SEQUENCE [LARGE SCALE GENOMIC DNA]</scope>
    <source>
        <strain evidence="1 2">RmlP026</strain>
    </source>
</reference>
<dbReference type="GO" id="GO:0004519">
    <property type="term" value="F:endonuclease activity"/>
    <property type="evidence" value="ECO:0007669"/>
    <property type="project" value="InterPro"/>
</dbReference>
<proteinExistence type="predicted"/>
<dbReference type="RefSeq" id="WP_129226239.1">
    <property type="nucleotide sequence ID" value="NZ_QYBB01000009.1"/>
</dbReference>
<sequence length="88" mass="9835">MRIIAHADLSAFWARHPDARTALERWTAVMKGADCGTTAEVQALFSKAEVLDGHRVRFEISGGDYRLVASFKFKNRLVFVESIGTHAE</sequence>